<evidence type="ECO:0000259" key="4">
    <source>
        <dbReference type="PROSITE" id="PS50118"/>
    </source>
</evidence>
<dbReference type="PRINTS" id="PR00886">
    <property type="entry name" value="HIGHMOBLTY12"/>
</dbReference>
<accession>A0A7S1GN55</accession>
<feature type="DNA-binding region" description="HMG box" evidence="2">
    <location>
        <begin position="164"/>
        <end position="232"/>
    </location>
</feature>
<gene>
    <name evidence="5" type="ORF">CTEN0397_LOCUS10164</name>
</gene>
<evidence type="ECO:0000313" key="5">
    <source>
        <dbReference type="EMBL" id="CAD8939101.1"/>
    </source>
</evidence>
<proteinExistence type="predicted"/>
<dbReference type="InterPro" id="IPR050342">
    <property type="entry name" value="HMGB"/>
</dbReference>
<dbReference type="SUPFAM" id="SSF47095">
    <property type="entry name" value="HMG-box"/>
    <property type="match status" value="2"/>
</dbReference>
<feature type="domain" description="HMG box" evidence="4">
    <location>
        <begin position="164"/>
        <end position="232"/>
    </location>
</feature>
<sequence length="383" mass="43379">MGLLFRAMDFPSNSSPNDQSSEAHQPNNQHPEPKLHRYGTRASKRIGDACDGDAFPRTFEEQPRLKKAPGAPKRFKSAFIFYSTWKHKEIRKQLNRDGRIERMVNVAKAVSETWKNLDPSERRVWEEKARLDKERYEREKLSYKGPWKVKAPPRKSWSKDPSAPKKPMSAYLSFSNSKRIMVKQMYPNASNAQVSKILSVMWRDAPASVKQGFIDQEAQLREEYKTEVAAWRSRKTDERDEDDPTKLEESHEGAGDFSNVVSHPLAATATSTRKDDSSLDDPFSQMINAASSVADENDTSFTMDDDDDDFEGLVSMSLSSTVAPRRKGQSLAMSGVSSMDLGSSIATEEKFLDDGLSDDEDIMLMIGQQDDEQDDLNEDLFQP</sequence>
<evidence type="ECO:0000256" key="1">
    <source>
        <dbReference type="ARBA" id="ARBA00023125"/>
    </source>
</evidence>
<keyword evidence="2" id="KW-0539">Nucleus</keyword>
<feature type="region of interest" description="Disordered" evidence="3">
    <location>
        <begin position="230"/>
        <end position="262"/>
    </location>
</feature>
<dbReference type="GO" id="GO:0003677">
    <property type="term" value="F:DNA binding"/>
    <property type="evidence" value="ECO:0007669"/>
    <property type="project" value="UniProtKB-UniRule"/>
</dbReference>
<dbReference type="InterPro" id="IPR036910">
    <property type="entry name" value="HMG_box_dom_sf"/>
</dbReference>
<feature type="region of interest" description="Disordered" evidence="3">
    <location>
        <begin position="1"/>
        <end position="43"/>
    </location>
</feature>
<dbReference type="EMBL" id="HBFW01015908">
    <property type="protein sequence ID" value="CAD8939101.1"/>
    <property type="molecule type" value="Transcribed_RNA"/>
</dbReference>
<feature type="DNA-binding region" description="HMG box" evidence="2">
    <location>
        <begin position="72"/>
        <end position="144"/>
    </location>
</feature>
<evidence type="ECO:0000256" key="2">
    <source>
        <dbReference type="PROSITE-ProRule" id="PRU00267"/>
    </source>
</evidence>
<keyword evidence="1 2" id="KW-0238">DNA-binding</keyword>
<dbReference type="Pfam" id="PF00505">
    <property type="entry name" value="HMG_box"/>
    <property type="match status" value="1"/>
</dbReference>
<name>A0A7S1GN55_CYCTE</name>
<feature type="compositionally biased region" description="Basic and acidic residues" evidence="3">
    <location>
        <begin position="234"/>
        <end position="254"/>
    </location>
</feature>
<feature type="compositionally biased region" description="Polar residues" evidence="3">
    <location>
        <begin position="11"/>
        <end position="30"/>
    </location>
</feature>
<dbReference type="CDD" id="cd00084">
    <property type="entry name" value="HMG-box_SF"/>
    <property type="match status" value="1"/>
</dbReference>
<feature type="domain" description="HMG box" evidence="4">
    <location>
        <begin position="72"/>
        <end position="144"/>
    </location>
</feature>
<protein>
    <recommendedName>
        <fullName evidence="4">HMG box domain-containing protein</fullName>
    </recommendedName>
</protein>
<organism evidence="5">
    <name type="scientific">Cyclophora tenuis</name>
    <name type="common">Marine diatom</name>
    <dbReference type="NCBI Taxonomy" id="216820"/>
    <lineage>
        <taxon>Eukaryota</taxon>
        <taxon>Sar</taxon>
        <taxon>Stramenopiles</taxon>
        <taxon>Ochrophyta</taxon>
        <taxon>Bacillariophyta</taxon>
        <taxon>Fragilariophyceae</taxon>
        <taxon>Fragilariophycidae</taxon>
        <taxon>Cyclophorales</taxon>
        <taxon>Cyclophoraceae</taxon>
        <taxon>Cyclophora</taxon>
    </lineage>
</organism>
<dbReference type="Gene3D" id="1.10.30.10">
    <property type="entry name" value="High mobility group box domain"/>
    <property type="match status" value="2"/>
</dbReference>
<dbReference type="AlphaFoldDB" id="A0A7S1GN55"/>
<dbReference type="SMART" id="SM00398">
    <property type="entry name" value="HMG"/>
    <property type="match status" value="2"/>
</dbReference>
<dbReference type="GO" id="GO:0005634">
    <property type="term" value="C:nucleus"/>
    <property type="evidence" value="ECO:0007669"/>
    <property type="project" value="UniProtKB-UniRule"/>
</dbReference>
<dbReference type="Pfam" id="PF09011">
    <property type="entry name" value="HMG_box_2"/>
    <property type="match status" value="1"/>
</dbReference>
<reference evidence="5" key="1">
    <citation type="submission" date="2021-01" db="EMBL/GenBank/DDBJ databases">
        <authorList>
            <person name="Corre E."/>
            <person name="Pelletier E."/>
            <person name="Niang G."/>
            <person name="Scheremetjew M."/>
            <person name="Finn R."/>
            <person name="Kale V."/>
            <person name="Holt S."/>
            <person name="Cochrane G."/>
            <person name="Meng A."/>
            <person name="Brown T."/>
            <person name="Cohen L."/>
        </authorList>
    </citation>
    <scope>NUCLEOTIDE SEQUENCE</scope>
    <source>
        <strain evidence="5">ECT3854</strain>
    </source>
</reference>
<dbReference type="InterPro" id="IPR009071">
    <property type="entry name" value="HMG_box_dom"/>
</dbReference>
<dbReference type="PROSITE" id="PS50118">
    <property type="entry name" value="HMG_BOX_2"/>
    <property type="match status" value="2"/>
</dbReference>
<evidence type="ECO:0000256" key="3">
    <source>
        <dbReference type="SAM" id="MobiDB-lite"/>
    </source>
</evidence>
<dbReference type="PANTHER" id="PTHR48112">
    <property type="entry name" value="HIGH MOBILITY GROUP PROTEIN DSP1"/>
    <property type="match status" value="1"/>
</dbReference>